<evidence type="ECO:0000313" key="6">
    <source>
        <dbReference type="Proteomes" id="UP000290365"/>
    </source>
</evidence>
<organism evidence="5 6">
    <name type="scientific">Ktedonosporobacter rubrisoli</name>
    <dbReference type="NCBI Taxonomy" id="2509675"/>
    <lineage>
        <taxon>Bacteria</taxon>
        <taxon>Bacillati</taxon>
        <taxon>Chloroflexota</taxon>
        <taxon>Ktedonobacteria</taxon>
        <taxon>Ktedonobacterales</taxon>
        <taxon>Ktedonosporobacteraceae</taxon>
        <taxon>Ktedonosporobacter</taxon>
    </lineage>
</organism>
<dbReference type="Gene3D" id="1.10.10.10">
    <property type="entry name" value="Winged helix-like DNA-binding domain superfamily/Winged helix DNA-binding domain"/>
    <property type="match status" value="1"/>
</dbReference>
<dbReference type="PANTHER" id="PTHR44688">
    <property type="entry name" value="DNA-BINDING TRANSCRIPTIONAL ACTIVATOR DEVR_DOSR"/>
    <property type="match status" value="1"/>
</dbReference>
<evidence type="ECO:0000256" key="3">
    <source>
        <dbReference type="ARBA" id="ARBA00023163"/>
    </source>
</evidence>
<dbReference type="GO" id="GO:0003677">
    <property type="term" value="F:DNA binding"/>
    <property type="evidence" value="ECO:0007669"/>
    <property type="project" value="UniProtKB-KW"/>
</dbReference>
<name>A0A4P6JNP5_KTERU</name>
<dbReference type="PANTHER" id="PTHR44688:SF16">
    <property type="entry name" value="DNA-BINDING TRANSCRIPTIONAL ACTIVATOR DEVR_DOSR"/>
    <property type="match status" value="1"/>
</dbReference>
<dbReference type="GO" id="GO:0006355">
    <property type="term" value="P:regulation of DNA-templated transcription"/>
    <property type="evidence" value="ECO:0007669"/>
    <property type="project" value="InterPro"/>
</dbReference>
<dbReference type="OrthoDB" id="135557at2"/>
<gene>
    <name evidence="5" type="ORF">EPA93_12280</name>
</gene>
<protein>
    <recommendedName>
        <fullName evidence="4">HTH luxR-type domain-containing protein</fullName>
    </recommendedName>
</protein>
<dbReference type="PRINTS" id="PR00038">
    <property type="entry name" value="HTHLUXR"/>
</dbReference>
<dbReference type="Gene3D" id="3.40.50.300">
    <property type="entry name" value="P-loop containing nucleotide triphosphate hydrolases"/>
    <property type="match status" value="1"/>
</dbReference>
<dbReference type="CDD" id="cd06170">
    <property type="entry name" value="LuxR_C_like"/>
    <property type="match status" value="1"/>
</dbReference>
<keyword evidence="6" id="KW-1185">Reference proteome</keyword>
<evidence type="ECO:0000259" key="4">
    <source>
        <dbReference type="PROSITE" id="PS50043"/>
    </source>
</evidence>
<proteinExistence type="predicted"/>
<dbReference type="EMBL" id="CP035758">
    <property type="protein sequence ID" value="QBD76740.1"/>
    <property type="molecule type" value="Genomic_DNA"/>
</dbReference>
<dbReference type="SMART" id="SM00421">
    <property type="entry name" value="HTH_LUXR"/>
    <property type="match status" value="1"/>
</dbReference>
<dbReference type="InterPro" id="IPR027417">
    <property type="entry name" value="P-loop_NTPase"/>
</dbReference>
<keyword evidence="1" id="KW-0805">Transcription regulation</keyword>
<dbReference type="InterPro" id="IPR011990">
    <property type="entry name" value="TPR-like_helical_dom_sf"/>
</dbReference>
<dbReference type="Proteomes" id="UP000290365">
    <property type="component" value="Chromosome"/>
</dbReference>
<dbReference type="InterPro" id="IPR036388">
    <property type="entry name" value="WH-like_DNA-bd_sf"/>
</dbReference>
<feature type="domain" description="HTH luxR-type" evidence="4">
    <location>
        <begin position="990"/>
        <end position="1055"/>
    </location>
</feature>
<keyword evidence="2" id="KW-0238">DNA-binding</keyword>
<dbReference type="Gene3D" id="1.25.40.10">
    <property type="entry name" value="Tetratricopeptide repeat domain"/>
    <property type="match status" value="1"/>
</dbReference>
<evidence type="ECO:0000313" key="5">
    <source>
        <dbReference type="EMBL" id="QBD76740.1"/>
    </source>
</evidence>
<dbReference type="InterPro" id="IPR016032">
    <property type="entry name" value="Sig_transdc_resp-reg_C-effctor"/>
</dbReference>
<dbReference type="RefSeq" id="WP_129887805.1">
    <property type="nucleotide sequence ID" value="NZ_CP035758.1"/>
</dbReference>
<dbReference type="InterPro" id="IPR059106">
    <property type="entry name" value="WHD_MalT"/>
</dbReference>
<reference evidence="5 6" key="1">
    <citation type="submission" date="2019-01" db="EMBL/GenBank/DDBJ databases">
        <title>Ktedonosporobacter rubrisoli SCAWS-G2.</title>
        <authorList>
            <person name="Huang Y."/>
            <person name="Yan B."/>
        </authorList>
    </citation>
    <scope>NUCLEOTIDE SEQUENCE [LARGE SCALE GENOMIC DNA]</scope>
    <source>
        <strain evidence="5 6">SCAWS-G2</strain>
    </source>
</reference>
<evidence type="ECO:0000256" key="1">
    <source>
        <dbReference type="ARBA" id="ARBA00023015"/>
    </source>
</evidence>
<dbReference type="InterPro" id="IPR041617">
    <property type="entry name" value="TPR_MalT"/>
</dbReference>
<accession>A0A4P6JNP5</accession>
<dbReference type="AlphaFoldDB" id="A0A4P6JNP5"/>
<sequence length="1057" mass="118522">MARSTPVIRDNMLLIAYADQTLSLVAGSESWFAWLQKETTTIFAFQGLASSYTARKERAGNQRGGEYWKAYRSYQGKLYRAYLGKARDLTLARLHEVALVLERRIQGSEQSKADNFKVIPHSNSLTSENEAVMPLLETRLHPPRLPAQLVKRSRLLRLLEAGQEQKLTLLQASAGCGKTTLVTQWIAYRHSQAVMAEHSPEPVAWLSLERGDNDPLRFWSSLIKACQSFQAEIGKKALAQLFQLARLALSPSALETVLTLLLNDLMRNVQAGVLVLEDYHLIEHFCIHETLTFFIEHLPDSLHILILTRSEPPLPLARWRARGDLLEIFGSHLRFSHAETASFLSQLLPATASDKAVSQLEVHLDGWAAGLRLFVLSLQGQVAPLAVEDALARLQLGSLTTRTQRAIQEYFLSEVLSAQPEPLQLFLLQTSLLSRLTGSLCAAVTGRQESAMWLEVVERSGFFLEALDSAGEWYRYHALFAEIMQAEALRRLGEEELQGLQAKAARWYEEHNMLVEAIEAILAAGAFEHAAQLIERLHERSYFSESHTVRRWLPQLPTALLRAHPALCFRYAQARLFPEEMSDMSLELACVKDLLQMAEEGWRRQEKLYHVGMLYALRATYAFLNGDTTTGIPYAHQALQLFPLTVELPSSYFYARHDWRCICLCALAVEAMQAGSFEEAYQHLLEAYTFSLQRGDGALRPAIGRMLGDVCLELGELHRAGEYFQQAIDMAREFEGGEGVPYVASLSGLAHLSYEWNQLEKMEQQLHEIAPSSERGLFLRWGEEIRTKSELLRLKLLRAREEGALVKQELEALLVRLQASPLTSLLIPEVLMYLARSQIKDGDLTAASRTLASLADLGDNLTLLQQQDLELLHARLRLAQGQAKGALPILARLLSTARQGKQHRRALEGQLLIALAYSSLQQKNQAQQYLSAALVQARAEGFVRLFLDEGEPMRALLRSLLPALAERPLRAYVRSLLQAFASALAGKTAAHGQDEQLTAQEMRVLALLVAGRSKAEIAESLIISVNTVKGHVKNLYRKLAVTNRLEAGEVARHLKLL</sequence>
<keyword evidence="3" id="KW-0804">Transcription</keyword>
<dbReference type="Pfam" id="PF25873">
    <property type="entry name" value="WHD_MalT"/>
    <property type="match status" value="1"/>
</dbReference>
<dbReference type="Pfam" id="PF00196">
    <property type="entry name" value="GerE"/>
    <property type="match status" value="1"/>
</dbReference>
<evidence type="ECO:0000256" key="2">
    <source>
        <dbReference type="ARBA" id="ARBA00023125"/>
    </source>
</evidence>
<dbReference type="KEGG" id="kbs:EPA93_12280"/>
<dbReference type="PROSITE" id="PS50043">
    <property type="entry name" value="HTH_LUXR_2"/>
    <property type="match status" value="1"/>
</dbReference>
<dbReference type="SUPFAM" id="SSF48452">
    <property type="entry name" value="TPR-like"/>
    <property type="match status" value="2"/>
</dbReference>
<dbReference type="SUPFAM" id="SSF46894">
    <property type="entry name" value="C-terminal effector domain of the bipartite response regulators"/>
    <property type="match status" value="1"/>
</dbReference>
<dbReference type="Pfam" id="PF17874">
    <property type="entry name" value="TPR_MalT"/>
    <property type="match status" value="1"/>
</dbReference>
<dbReference type="InterPro" id="IPR000792">
    <property type="entry name" value="Tscrpt_reg_LuxR_C"/>
</dbReference>